<protein>
    <submittedName>
        <fullName evidence="9">M20/M25/M40 family metallo-hydrolase</fullName>
    </submittedName>
</protein>
<dbReference type="Gene3D" id="3.40.630.10">
    <property type="entry name" value="Zn peptidases"/>
    <property type="match status" value="1"/>
</dbReference>
<feature type="binding site" evidence="8">
    <location>
        <position position="234"/>
    </location>
    <ligand>
        <name>Zn(2+)</name>
        <dbReference type="ChEBI" id="CHEBI:29105"/>
        <label>1</label>
    </ligand>
</feature>
<feature type="binding site" evidence="8">
    <location>
        <position position="179"/>
    </location>
    <ligand>
        <name>Zn(2+)</name>
        <dbReference type="ChEBI" id="CHEBI:29105"/>
        <label>1</label>
    </ligand>
</feature>
<feature type="active site" description="Proton acceptor" evidence="7">
    <location>
        <position position="211"/>
    </location>
</feature>
<dbReference type="Proteomes" id="UP000430508">
    <property type="component" value="Chromosome"/>
</dbReference>
<dbReference type="SUPFAM" id="SSF53187">
    <property type="entry name" value="Zn-dependent exopeptidases"/>
    <property type="match status" value="1"/>
</dbReference>
<feature type="binding site" evidence="8">
    <location>
        <position position="179"/>
    </location>
    <ligand>
        <name>Zn(2+)</name>
        <dbReference type="ChEBI" id="CHEBI:29105"/>
        <label>2</label>
    </ligand>
</feature>
<dbReference type="Gene3D" id="2.40.30.40">
    <property type="entry name" value="Peptidase M42, domain 2"/>
    <property type="match status" value="1"/>
</dbReference>
<dbReference type="GO" id="GO:0046872">
    <property type="term" value="F:metal ion binding"/>
    <property type="evidence" value="ECO:0007669"/>
    <property type="project" value="UniProtKB-UniRule"/>
</dbReference>
<organism evidence="9 10">
    <name type="scientific">Dehalobacter restrictus</name>
    <dbReference type="NCBI Taxonomy" id="55583"/>
    <lineage>
        <taxon>Bacteria</taxon>
        <taxon>Bacillati</taxon>
        <taxon>Bacillota</taxon>
        <taxon>Clostridia</taxon>
        <taxon>Eubacteriales</taxon>
        <taxon>Desulfitobacteriaceae</taxon>
        <taxon>Dehalobacter</taxon>
    </lineage>
</organism>
<dbReference type="InterPro" id="IPR023367">
    <property type="entry name" value="Peptidase_M42_dom2"/>
</dbReference>
<sequence>MLKNSFELARELTCSLTEMTGVSGYEQGLKTTLQDIFAPLSTETFSDFIGNFYAVKKGEHSGKHSVMLAAHIDEIGLMITHIDERGFLHFATLGGIDQRTLLYQEILVHGKEDLRGVVCLGSSHKDSKKRQTLDIEDLVIDIGFNDAAAAQMVKPGDIASIKRGPLQLLNDRISGKALDDRAGVAVLAVCLNELMGMKHQHDVVAVATVQEEVGLRGGLTSSERLLPSLAVAVDVTHAQTLDTKSQVSAELAKGPVISLGPNIHPWVYARLSDSAQQNRIVCQRQAVPGATGTDARVIQLTGYGIPTGLVSIPLRYMHTSVETASLQDIVECGKLLAYFITSLPEELEEI</sequence>
<gene>
    <name evidence="9" type="ORF">GQ588_07560</name>
</gene>
<keyword evidence="5 9" id="KW-0378">Hydrolase</keyword>
<evidence type="ECO:0000256" key="3">
    <source>
        <dbReference type="ARBA" id="ARBA00022670"/>
    </source>
</evidence>
<evidence type="ECO:0000313" key="10">
    <source>
        <dbReference type="Proteomes" id="UP000430508"/>
    </source>
</evidence>
<keyword evidence="4 8" id="KW-0479">Metal-binding</keyword>
<dbReference type="GO" id="GO:0006508">
    <property type="term" value="P:proteolysis"/>
    <property type="evidence" value="ECO:0007669"/>
    <property type="project" value="UniProtKB-KW"/>
</dbReference>
<keyword evidence="3" id="KW-0645">Protease</keyword>
<evidence type="ECO:0000256" key="5">
    <source>
        <dbReference type="ARBA" id="ARBA00022801"/>
    </source>
</evidence>
<dbReference type="AlphaFoldDB" id="A0A857DI75"/>
<accession>A0A857DI75</accession>
<keyword evidence="2" id="KW-0031">Aminopeptidase</keyword>
<evidence type="ECO:0000256" key="4">
    <source>
        <dbReference type="ARBA" id="ARBA00022723"/>
    </source>
</evidence>
<feature type="binding site" evidence="8">
    <location>
        <position position="71"/>
    </location>
    <ligand>
        <name>Zn(2+)</name>
        <dbReference type="ChEBI" id="CHEBI:29105"/>
        <label>1</label>
    </ligand>
</feature>
<feature type="binding site" evidence="8">
    <location>
        <position position="212"/>
    </location>
    <ligand>
        <name>Zn(2+)</name>
        <dbReference type="ChEBI" id="CHEBI:29105"/>
        <label>2</label>
    </ligand>
</feature>
<dbReference type="GO" id="GO:0004177">
    <property type="term" value="F:aminopeptidase activity"/>
    <property type="evidence" value="ECO:0007669"/>
    <property type="project" value="UniProtKB-UniRule"/>
</dbReference>
<evidence type="ECO:0000256" key="2">
    <source>
        <dbReference type="ARBA" id="ARBA00022438"/>
    </source>
</evidence>
<evidence type="ECO:0000256" key="1">
    <source>
        <dbReference type="ARBA" id="ARBA00006272"/>
    </source>
</evidence>
<dbReference type="PANTHER" id="PTHR32481:SF0">
    <property type="entry name" value="AMINOPEPTIDASE YPDE-RELATED"/>
    <property type="match status" value="1"/>
</dbReference>
<feature type="binding site" evidence="8">
    <location>
        <position position="318"/>
    </location>
    <ligand>
        <name>Zn(2+)</name>
        <dbReference type="ChEBI" id="CHEBI:29105"/>
        <label>2</label>
    </ligand>
</feature>
<dbReference type="EMBL" id="CP046996">
    <property type="protein sequence ID" value="QHA00493.1"/>
    <property type="molecule type" value="Genomic_DNA"/>
</dbReference>
<name>A0A857DI75_9FIRM</name>
<dbReference type="InterPro" id="IPR051464">
    <property type="entry name" value="Peptidase_M42_aminopept"/>
</dbReference>
<comment type="similarity">
    <text evidence="1 6">Belongs to the peptidase M42 family.</text>
</comment>
<reference evidence="9 10" key="1">
    <citation type="submission" date="2019-12" db="EMBL/GenBank/DDBJ databases">
        <title>Sequence classification of anaerobic respiratory reductive dehalogenases: First we see many, then we see few.</title>
        <authorList>
            <person name="Molenda O."/>
            <person name="Puentes Jacome L.A."/>
            <person name="Cao X."/>
            <person name="Nesbo C.L."/>
            <person name="Tang S."/>
            <person name="Morson N."/>
            <person name="Patron J."/>
            <person name="Lomheim L."/>
            <person name="Wishart D.S."/>
            <person name="Edwards E.A."/>
        </authorList>
    </citation>
    <scope>NUCLEOTIDE SEQUENCE [LARGE SCALE GENOMIC DNA]</scope>
    <source>
        <strain evidence="9 10">12DCA</strain>
    </source>
</reference>
<dbReference type="Pfam" id="PF05343">
    <property type="entry name" value="Peptidase_M42"/>
    <property type="match status" value="1"/>
</dbReference>
<dbReference type="PIRSF" id="PIRSF001123">
    <property type="entry name" value="PepA_GA"/>
    <property type="match status" value="1"/>
</dbReference>
<evidence type="ECO:0000256" key="6">
    <source>
        <dbReference type="PIRNR" id="PIRNR001123"/>
    </source>
</evidence>
<evidence type="ECO:0000313" key="9">
    <source>
        <dbReference type="EMBL" id="QHA00493.1"/>
    </source>
</evidence>
<comment type="cofactor">
    <cofactor evidence="8">
        <name>a divalent metal cation</name>
        <dbReference type="ChEBI" id="CHEBI:60240"/>
    </cofactor>
    <text evidence="8">Binds 2 divalent metal cations per subunit.</text>
</comment>
<dbReference type="SUPFAM" id="SSF101821">
    <property type="entry name" value="Aminopeptidase/glucanase lid domain"/>
    <property type="match status" value="1"/>
</dbReference>
<evidence type="ECO:0000256" key="7">
    <source>
        <dbReference type="PIRSR" id="PIRSR001123-1"/>
    </source>
</evidence>
<dbReference type="PANTHER" id="PTHR32481">
    <property type="entry name" value="AMINOPEPTIDASE"/>
    <property type="match status" value="1"/>
</dbReference>
<evidence type="ECO:0000256" key="8">
    <source>
        <dbReference type="PIRSR" id="PIRSR001123-2"/>
    </source>
</evidence>
<dbReference type="InterPro" id="IPR008007">
    <property type="entry name" value="Peptidase_M42"/>
</dbReference>
<proteinExistence type="inferred from homology"/>